<evidence type="ECO:0000256" key="7">
    <source>
        <dbReference type="SAM" id="Phobius"/>
    </source>
</evidence>
<dbReference type="AlphaFoldDB" id="A0A1B7KP50"/>
<dbReference type="CDD" id="cd07346">
    <property type="entry name" value="ABC_6TM_exporters"/>
    <property type="match status" value="1"/>
</dbReference>
<accession>A0A1B7KP50</accession>
<evidence type="ECO:0000256" key="6">
    <source>
        <dbReference type="ARBA" id="ARBA00023136"/>
    </source>
</evidence>
<dbReference type="Pfam" id="PF00664">
    <property type="entry name" value="ABC_membrane"/>
    <property type="match status" value="1"/>
</dbReference>
<dbReference type="GO" id="GO:0016887">
    <property type="term" value="F:ATP hydrolysis activity"/>
    <property type="evidence" value="ECO:0007669"/>
    <property type="project" value="InterPro"/>
</dbReference>
<dbReference type="InterPro" id="IPR036640">
    <property type="entry name" value="ABC1_TM_sf"/>
</dbReference>
<evidence type="ECO:0000256" key="3">
    <source>
        <dbReference type="ARBA" id="ARBA00022741"/>
    </source>
</evidence>
<evidence type="ECO:0000259" key="9">
    <source>
        <dbReference type="PROSITE" id="PS50929"/>
    </source>
</evidence>
<keyword evidence="2 7" id="KW-0812">Transmembrane</keyword>
<dbReference type="PROSITE" id="PS50929">
    <property type="entry name" value="ABC_TM1F"/>
    <property type="match status" value="1"/>
</dbReference>
<keyword evidence="3" id="KW-0547">Nucleotide-binding</keyword>
<dbReference type="Proteomes" id="UP000078290">
    <property type="component" value="Unassembled WGS sequence"/>
</dbReference>
<dbReference type="OrthoDB" id="9785080at2"/>
<feature type="domain" description="ABC transmembrane type-1" evidence="9">
    <location>
        <begin position="16"/>
        <end position="291"/>
    </location>
</feature>
<dbReference type="Pfam" id="PF00005">
    <property type="entry name" value="ABC_tran"/>
    <property type="match status" value="1"/>
</dbReference>
<feature type="transmembrane region" description="Helical" evidence="7">
    <location>
        <begin position="12"/>
        <end position="32"/>
    </location>
</feature>
<dbReference type="InterPro" id="IPR003593">
    <property type="entry name" value="AAA+_ATPase"/>
</dbReference>
<keyword evidence="5 7" id="KW-1133">Transmembrane helix</keyword>
<keyword evidence="6 7" id="KW-0472">Membrane</keyword>
<dbReference type="EMBL" id="LXMA01000038">
    <property type="protein sequence ID" value="OAT71858.1"/>
    <property type="molecule type" value="Genomic_DNA"/>
</dbReference>
<dbReference type="InterPro" id="IPR027417">
    <property type="entry name" value="P-loop_NTPase"/>
</dbReference>
<dbReference type="SUPFAM" id="SSF52540">
    <property type="entry name" value="P-loop containing nucleoside triphosphate hydrolases"/>
    <property type="match status" value="1"/>
</dbReference>
<sequence>MKILKFYLKKSLKNVVILVLLTLFISFLSNIIPILSQMVFDEGIMKNNVFNIAVYSSILIGVYIGRGVLNHFSDYLISATSAKIIANVKNEIIQKILKMPVSFFDKQSTAYILSRLNEVNSLSSIFTPTVFNFLSSTISMIGALMYILSKSIEIFVACVSFIPVVYIISNTSITSLNRYSREMLEATANTNNKIHSALEGIIALKELNEEEHMNQSITKEVNQLALKTIHQSKTASKSSQMLNVMVLVVQTLIIGIIGFFITNKKLTIGDYVSMTQYVGMIYSPLIMLQSFKLSIQPAIAAISRINSMLSSNNTENIEESTGKKIDCIKFVKFENVSFKYDTSNESILNNICFDLYSGDRIAFIGKNGSGKTTIAKLLLGFYKNYSGNITINDYELRELDINSLRSKIGIVPQNIYLFEGSVKENIRIGNRVLSEEEFQRRLDRLLEYGFLDGLDLNKKIIDNGKNLSKGQIQQIAFARIFMKDVDVLIFDEATSNMDQNAKEAFQNILLDLLHDKICLFISHTDELMYLVNKKIVLNDGKADIVYYREEIS</sequence>
<feature type="transmembrane region" description="Helical" evidence="7">
    <location>
        <begin position="125"/>
        <end position="148"/>
    </location>
</feature>
<dbReference type="GO" id="GO:0005886">
    <property type="term" value="C:plasma membrane"/>
    <property type="evidence" value="ECO:0007669"/>
    <property type="project" value="UniProtKB-SubCell"/>
</dbReference>
<evidence type="ECO:0000256" key="4">
    <source>
        <dbReference type="ARBA" id="ARBA00022840"/>
    </source>
</evidence>
<organism evidence="10 11">
    <name type="scientific">Parageobacillus thermoglucosidasius</name>
    <name type="common">Geobacillus thermoglucosidasius</name>
    <dbReference type="NCBI Taxonomy" id="1426"/>
    <lineage>
        <taxon>Bacteria</taxon>
        <taxon>Bacillati</taxon>
        <taxon>Bacillota</taxon>
        <taxon>Bacilli</taxon>
        <taxon>Bacillales</taxon>
        <taxon>Anoxybacillaceae</taxon>
        <taxon>Parageobacillus</taxon>
    </lineage>
</organism>
<feature type="transmembrane region" description="Helical" evidence="7">
    <location>
        <begin position="154"/>
        <end position="173"/>
    </location>
</feature>
<dbReference type="Gene3D" id="1.20.1560.10">
    <property type="entry name" value="ABC transporter type 1, transmembrane domain"/>
    <property type="match status" value="1"/>
</dbReference>
<dbReference type="SMART" id="SM00382">
    <property type="entry name" value="AAA"/>
    <property type="match status" value="1"/>
</dbReference>
<dbReference type="SUPFAM" id="SSF90123">
    <property type="entry name" value="ABC transporter transmembrane region"/>
    <property type="match status" value="1"/>
</dbReference>
<evidence type="ECO:0000259" key="8">
    <source>
        <dbReference type="PROSITE" id="PS50893"/>
    </source>
</evidence>
<dbReference type="GO" id="GO:0005524">
    <property type="term" value="F:ATP binding"/>
    <property type="evidence" value="ECO:0007669"/>
    <property type="project" value="UniProtKB-KW"/>
</dbReference>
<comment type="caution">
    <text evidence="10">The sequence shown here is derived from an EMBL/GenBank/DDBJ whole genome shotgun (WGS) entry which is preliminary data.</text>
</comment>
<dbReference type="InterPro" id="IPR003439">
    <property type="entry name" value="ABC_transporter-like_ATP-bd"/>
</dbReference>
<dbReference type="CDD" id="cd03228">
    <property type="entry name" value="ABCC_MRP_Like"/>
    <property type="match status" value="1"/>
</dbReference>
<protein>
    <submittedName>
        <fullName evidence="10">ABC transporter</fullName>
    </submittedName>
</protein>
<dbReference type="InterPro" id="IPR039421">
    <property type="entry name" value="Type_1_exporter"/>
</dbReference>
<comment type="subcellular location">
    <subcellularLocation>
        <location evidence="1">Cell membrane</location>
        <topology evidence="1">Multi-pass membrane protein</topology>
    </subcellularLocation>
</comment>
<evidence type="ECO:0000256" key="1">
    <source>
        <dbReference type="ARBA" id="ARBA00004651"/>
    </source>
</evidence>
<dbReference type="PANTHER" id="PTHR43394">
    <property type="entry name" value="ATP-DEPENDENT PERMEASE MDL1, MITOCHONDRIAL"/>
    <property type="match status" value="1"/>
</dbReference>
<evidence type="ECO:0000313" key="11">
    <source>
        <dbReference type="Proteomes" id="UP000078290"/>
    </source>
</evidence>
<dbReference type="Gene3D" id="3.40.50.300">
    <property type="entry name" value="P-loop containing nucleotide triphosphate hydrolases"/>
    <property type="match status" value="1"/>
</dbReference>
<name>A0A1B7KP50_PARTM</name>
<gene>
    <name evidence="10" type="ORF">A7K69_10630</name>
</gene>
<evidence type="ECO:0000313" key="10">
    <source>
        <dbReference type="EMBL" id="OAT71858.1"/>
    </source>
</evidence>
<keyword evidence="4" id="KW-0067">ATP-binding</keyword>
<evidence type="ECO:0000256" key="5">
    <source>
        <dbReference type="ARBA" id="ARBA00022989"/>
    </source>
</evidence>
<dbReference type="PROSITE" id="PS50893">
    <property type="entry name" value="ABC_TRANSPORTER_2"/>
    <property type="match status" value="1"/>
</dbReference>
<feature type="domain" description="ABC transporter" evidence="8">
    <location>
        <begin position="331"/>
        <end position="551"/>
    </location>
</feature>
<dbReference type="InterPro" id="IPR011527">
    <property type="entry name" value="ABC1_TM_dom"/>
</dbReference>
<dbReference type="GO" id="GO:0015421">
    <property type="term" value="F:ABC-type oligopeptide transporter activity"/>
    <property type="evidence" value="ECO:0007669"/>
    <property type="project" value="TreeGrafter"/>
</dbReference>
<proteinExistence type="predicted"/>
<evidence type="ECO:0000256" key="2">
    <source>
        <dbReference type="ARBA" id="ARBA00022692"/>
    </source>
</evidence>
<feature type="transmembrane region" description="Helical" evidence="7">
    <location>
        <begin position="241"/>
        <end position="261"/>
    </location>
</feature>
<feature type="transmembrane region" description="Helical" evidence="7">
    <location>
        <begin position="52"/>
        <end position="69"/>
    </location>
</feature>
<dbReference type="RefSeq" id="WP_064552365.1">
    <property type="nucleotide sequence ID" value="NZ_LXMA01000038.1"/>
</dbReference>
<dbReference type="PANTHER" id="PTHR43394:SF1">
    <property type="entry name" value="ATP-BINDING CASSETTE SUB-FAMILY B MEMBER 10, MITOCHONDRIAL"/>
    <property type="match status" value="1"/>
</dbReference>
<reference evidence="11" key="1">
    <citation type="submission" date="2016-05" db="EMBL/GenBank/DDBJ databases">
        <authorList>
            <person name="Wang W."/>
            <person name="Zhu L."/>
        </authorList>
    </citation>
    <scope>NUCLEOTIDE SEQUENCE [LARGE SCALE GENOMIC DNA]</scope>
    <source>
        <strain evidence="11">W-2</strain>
    </source>
</reference>